<feature type="compositionally biased region" description="Pro residues" evidence="1">
    <location>
        <begin position="16"/>
        <end position="29"/>
    </location>
</feature>
<dbReference type="InterPro" id="IPR016181">
    <property type="entry name" value="Acyl_CoA_acyltransferase"/>
</dbReference>
<evidence type="ECO:0000256" key="1">
    <source>
        <dbReference type="SAM" id="MobiDB-lite"/>
    </source>
</evidence>
<sequence>MATDKNPPISVTSTPPAFPTPTPTPPPCDSQPAKLETRLHHARHLLADPGLAARITAFVNHGYKYFNPSLEGRWVMSDRFSSPTAIHDTLGADGIFAVTYADDLPVACASVSRWNGDMEGRGEEAGEEGWEIKTVTTRMGWMKKGLAGRCIAELTEELVRQERERGRNGNGEGEEDGRRKLRLWIHVVDELNWEYWRRRGWEYVRGYERPAGEMGSKHGFRLLVAFKEVDIDGGLGKDARARGVLDGLGRPT</sequence>
<evidence type="ECO:0000313" key="3">
    <source>
        <dbReference type="Proteomes" id="UP000800094"/>
    </source>
</evidence>
<dbReference type="GeneID" id="54575749"/>
<dbReference type="EMBL" id="ML987197">
    <property type="protein sequence ID" value="KAF2247481.1"/>
    <property type="molecule type" value="Genomic_DNA"/>
</dbReference>
<protein>
    <recommendedName>
        <fullName evidence="4">N-acetyltransferase domain-containing protein</fullName>
    </recommendedName>
</protein>
<feature type="region of interest" description="Disordered" evidence="1">
    <location>
        <begin position="1"/>
        <end position="33"/>
    </location>
</feature>
<dbReference type="Proteomes" id="UP000800094">
    <property type="component" value="Unassembled WGS sequence"/>
</dbReference>
<dbReference type="AlphaFoldDB" id="A0A6A6IAS2"/>
<gene>
    <name evidence="2" type="ORF">BU26DRAFT_348550</name>
</gene>
<reference evidence="2" key="1">
    <citation type="journal article" date="2020" name="Stud. Mycol.">
        <title>101 Dothideomycetes genomes: a test case for predicting lifestyles and emergence of pathogens.</title>
        <authorList>
            <person name="Haridas S."/>
            <person name="Albert R."/>
            <person name="Binder M."/>
            <person name="Bloem J."/>
            <person name="Labutti K."/>
            <person name="Salamov A."/>
            <person name="Andreopoulos B."/>
            <person name="Baker S."/>
            <person name="Barry K."/>
            <person name="Bills G."/>
            <person name="Bluhm B."/>
            <person name="Cannon C."/>
            <person name="Castanera R."/>
            <person name="Culley D."/>
            <person name="Daum C."/>
            <person name="Ezra D."/>
            <person name="Gonzalez J."/>
            <person name="Henrissat B."/>
            <person name="Kuo A."/>
            <person name="Liang C."/>
            <person name="Lipzen A."/>
            <person name="Lutzoni F."/>
            <person name="Magnuson J."/>
            <person name="Mondo S."/>
            <person name="Nolan M."/>
            <person name="Ohm R."/>
            <person name="Pangilinan J."/>
            <person name="Park H.-J."/>
            <person name="Ramirez L."/>
            <person name="Alfaro M."/>
            <person name="Sun H."/>
            <person name="Tritt A."/>
            <person name="Yoshinaga Y."/>
            <person name="Zwiers L.-H."/>
            <person name="Turgeon B."/>
            <person name="Goodwin S."/>
            <person name="Spatafora J."/>
            <person name="Crous P."/>
            <person name="Grigoriev I."/>
        </authorList>
    </citation>
    <scope>NUCLEOTIDE SEQUENCE</scope>
    <source>
        <strain evidence="2">CBS 122368</strain>
    </source>
</reference>
<dbReference type="SUPFAM" id="SSF55729">
    <property type="entry name" value="Acyl-CoA N-acyltransferases (Nat)"/>
    <property type="match status" value="1"/>
</dbReference>
<name>A0A6A6IAS2_9PLEO</name>
<dbReference type="RefSeq" id="XP_033682485.1">
    <property type="nucleotide sequence ID" value="XM_033822419.1"/>
</dbReference>
<proteinExistence type="predicted"/>
<evidence type="ECO:0008006" key="4">
    <source>
        <dbReference type="Google" id="ProtNLM"/>
    </source>
</evidence>
<organism evidence="2 3">
    <name type="scientific">Trematosphaeria pertusa</name>
    <dbReference type="NCBI Taxonomy" id="390896"/>
    <lineage>
        <taxon>Eukaryota</taxon>
        <taxon>Fungi</taxon>
        <taxon>Dikarya</taxon>
        <taxon>Ascomycota</taxon>
        <taxon>Pezizomycotina</taxon>
        <taxon>Dothideomycetes</taxon>
        <taxon>Pleosporomycetidae</taxon>
        <taxon>Pleosporales</taxon>
        <taxon>Massarineae</taxon>
        <taxon>Trematosphaeriaceae</taxon>
        <taxon>Trematosphaeria</taxon>
    </lineage>
</organism>
<evidence type="ECO:0000313" key="2">
    <source>
        <dbReference type="EMBL" id="KAF2247481.1"/>
    </source>
</evidence>
<dbReference type="OrthoDB" id="3794209at2759"/>
<keyword evidence="3" id="KW-1185">Reference proteome</keyword>
<accession>A0A6A6IAS2</accession>